<dbReference type="InterPro" id="IPR011701">
    <property type="entry name" value="MFS"/>
</dbReference>
<evidence type="ECO:0000256" key="4">
    <source>
        <dbReference type="ARBA" id="ARBA00022692"/>
    </source>
</evidence>
<keyword evidence="4 8" id="KW-0812">Transmembrane</keyword>
<name>A0A9Q5N2I6_SANBA</name>
<dbReference type="PROSITE" id="PS50850">
    <property type="entry name" value="MFS"/>
    <property type="match status" value="1"/>
</dbReference>
<dbReference type="Pfam" id="PF07690">
    <property type="entry name" value="MFS_1"/>
    <property type="match status" value="1"/>
</dbReference>
<feature type="transmembrane region" description="Helical" evidence="8">
    <location>
        <begin position="154"/>
        <end position="170"/>
    </location>
</feature>
<dbReference type="CDD" id="cd17316">
    <property type="entry name" value="MFS_SV2_like"/>
    <property type="match status" value="1"/>
</dbReference>
<dbReference type="PANTHER" id="PTHR23511:SF5">
    <property type="entry name" value="MAJOR FACILITATOR-TYPE TRANSPORTER HXNZ-RELATED"/>
    <property type="match status" value="1"/>
</dbReference>
<dbReference type="FunFam" id="1.20.1250.20:FF:000171">
    <property type="entry name" value="MFS general substrate transporter"/>
    <property type="match status" value="1"/>
</dbReference>
<feature type="transmembrane region" description="Helical" evidence="8">
    <location>
        <begin position="176"/>
        <end position="200"/>
    </location>
</feature>
<dbReference type="GO" id="GO:0022857">
    <property type="term" value="F:transmembrane transporter activity"/>
    <property type="evidence" value="ECO:0007669"/>
    <property type="project" value="InterPro"/>
</dbReference>
<dbReference type="SUPFAM" id="SSF103473">
    <property type="entry name" value="MFS general substrate transporter"/>
    <property type="match status" value="1"/>
</dbReference>
<dbReference type="Proteomes" id="UP000757232">
    <property type="component" value="Unassembled WGS sequence"/>
</dbReference>
<evidence type="ECO:0000256" key="5">
    <source>
        <dbReference type="ARBA" id="ARBA00022989"/>
    </source>
</evidence>
<protein>
    <submittedName>
        <fullName evidence="10">MFS general substrate transporter</fullName>
    </submittedName>
</protein>
<keyword evidence="11" id="KW-1185">Reference proteome</keyword>
<dbReference type="AlphaFoldDB" id="A0A9Q5N2I6"/>
<evidence type="ECO:0000256" key="3">
    <source>
        <dbReference type="ARBA" id="ARBA00022448"/>
    </source>
</evidence>
<feature type="transmembrane region" description="Helical" evidence="8">
    <location>
        <begin position="246"/>
        <end position="265"/>
    </location>
</feature>
<evidence type="ECO:0000256" key="6">
    <source>
        <dbReference type="ARBA" id="ARBA00023136"/>
    </source>
</evidence>
<feature type="domain" description="Major facilitator superfamily (MFS) profile" evidence="9">
    <location>
        <begin position="91"/>
        <end position="546"/>
    </location>
</feature>
<evidence type="ECO:0000256" key="8">
    <source>
        <dbReference type="SAM" id="Phobius"/>
    </source>
</evidence>
<comment type="caution">
    <text evidence="10">The sequence shown here is derived from an EMBL/GenBank/DDBJ whole genome shotgun (WGS) entry which is preliminary data.</text>
</comment>
<evidence type="ECO:0000256" key="1">
    <source>
        <dbReference type="ARBA" id="ARBA00004141"/>
    </source>
</evidence>
<accession>A0A9Q5N2I6</accession>
<feature type="transmembrane region" description="Helical" evidence="8">
    <location>
        <begin position="91"/>
        <end position="113"/>
    </location>
</feature>
<evidence type="ECO:0000256" key="2">
    <source>
        <dbReference type="ARBA" id="ARBA00008335"/>
    </source>
</evidence>
<dbReference type="OrthoDB" id="3936150at2759"/>
<dbReference type="EMBL" id="LNZH02000198">
    <property type="protein sequence ID" value="OCB86835.1"/>
    <property type="molecule type" value="Genomic_DNA"/>
</dbReference>
<dbReference type="GO" id="GO:0016020">
    <property type="term" value="C:membrane"/>
    <property type="evidence" value="ECO:0007669"/>
    <property type="project" value="UniProtKB-SubCell"/>
</dbReference>
<evidence type="ECO:0000256" key="7">
    <source>
        <dbReference type="SAM" id="MobiDB-lite"/>
    </source>
</evidence>
<evidence type="ECO:0000259" key="9">
    <source>
        <dbReference type="PROSITE" id="PS50850"/>
    </source>
</evidence>
<organism evidence="10 11">
    <name type="scientific">Sanghuangporus baumii</name>
    <name type="common">Phellinus baumii</name>
    <dbReference type="NCBI Taxonomy" id="108892"/>
    <lineage>
        <taxon>Eukaryota</taxon>
        <taxon>Fungi</taxon>
        <taxon>Dikarya</taxon>
        <taxon>Basidiomycota</taxon>
        <taxon>Agaricomycotina</taxon>
        <taxon>Agaricomycetes</taxon>
        <taxon>Hymenochaetales</taxon>
        <taxon>Hymenochaetaceae</taxon>
        <taxon>Sanghuangporus</taxon>
    </lineage>
</organism>
<evidence type="ECO:0000313" key="11">
    <source>
        <dbReference type="Proteomes" id="UP000757232"/>
    </source>
</evidence>
<dbReference type="InterPro" id="IPR020846">
    <property type="entry name" value="MFS_dom"/>
</dbReference>
<feature type="transmembrane region" description="Helical" evidence="8">
    <location>
        <begin position="125"/>
        <end position="147"/>
    </location>
</feature>
<dbReference type="InterPro" id="IPR036259">
    <property type="entry name" value="MFS_trans_sf"/>
</dbReference>
<gene>
    <name evidence="10" type="ORF">A7U60_g6008</name>
</gene>
<comment type="subcellular location">
    <subcellularLocation>
        <location evidence="1">Membrane</location>
        <topology evidence="1">Multi-pass membrane protein</topology>
    </subcellularLocation>
</comment>
<keyword evidence="6 8" id="KW-0472">Membrane</keyword>
<feature type="transmembrane region" description="Helical" evidence="8">
    <location>
        <begin position="347"/>
        <end position="368"/>
    </location>
</feature>
<proteinExistence type="inferred from homology"/>
<keyword evidence="3" id="KW-0813">Transport</keyword>
<sequence length="551" mass="59553">MSAPNSSGYPGKVDVCKTSESEKVDTAANEDFEDDIVENHGDGVDTAYERKSHLSAPQVYPAAVSKAKLIISLVNQCLQHEIGFGRYQWELFILTGFGWLADNLWLQGVAVILPQVQADLVPPRVEYITLSLYVGLIIGATTWGSLADVIGRKISWQITLFICGTFGIAAGGAPNFVALCSLIACVGFGVGGNLPVDGALFLEHIPQSHQYLLTFLSAFWSIGQLIASLIVWVFIANYAADKGWRFSLYTMGCLTFAMFFCRYIIFELQESSKYLVSSGRDEEAIQVLQYIARRNGKKISLTVEKLRAVPESTTVQTRNTSVIATLKRSFSHFSLAHVRPLFSTKRLGVNSALTILIWGIIGLAYPLFNGFLPLYLADRLSSSGSLNQTYRDYTITSVCGIPGSAIACILVDWTRTSGKIAIGGRKTALAVSTALTGMFLFLFTTARSEASNLGYSCASSLTQNAMYGVLYAYTPEVFPAPHRGTGDALCSAFNRITGILAPVIKITTTNQDGSASSIGPNAPVFVSASLFMVSAFLTLLLPIETAGKAAL</sequence>
<evidence type="ECO:0000313" key="10">
    <source>
        <dbReference type="EMBL" id="OCB86835.1"/>
    </source>
</evidence>
<feature type="transmembrane region" description="Helical" evidence="8">
    <location>
        <begin position="212"/>
        <end position="240"/>
    </location>
</feature>
<keyword evidence="5 8" id="KW-1133">Transmembrane helix</keyword>
<feature type="transmembrane region" description="Helical" evidence="8">
    <location>
        <begin position="427"/>
        <end position="446"/>
    </location>
</feature>
<reference evidence="10" key="1">
    <citation type="submission" date="2016-06" db="EMBL/GenBank/DDBJ databases">
        <title>Draft Genome sequence of the fungus Inonotus baumii.</title>
        <authorList>
            <person name="Zhu H."/>
            <person name="Lin W."/>
        </authorList>
    </citation>
    <scope>NUCLEOTIDE SEQUENCE</scope>
    <source>
        <strain evidence="10">821</strain>
    </source>
</reference>
<dbReference type="Gene3D" id="1.20.1250.20">
    <property type="entry name" value="MFS general substrate transporter like domains"/>
    <property type="match status" value="1"/>
</dbReference>
<comment type="similarity">
    <text evidence="2">Belongs to the major facilitator superfamily.</text>
</comment>
<dbReference type="PANTHER" id="PTHR23511">
    <property type="entry name" value="SYNAPTIC VESICLE GLYCOPROTEIN 2"/>
    <property type="match status" value="1"/>
</dbReference>
<feature type="transmembrane region" description="Helical" evidence="8">
    <location>
        <begin position="524"/>
        <end position="543"/>
    </location>
</feature>
<feature type="region of interest" description="Disordered" evidence="7">
    <location>
        <begin position="1"/>
        <end position="22"/>
    </location>
</feature>
<feature type="transmembrane region" description="Helical" evidence="8">
    <location>
        <begin position="393"/>
        <end position="415"/>
    </location>
</feature>